<sequence length="1115" mass="126325">MKYIYKKLLSLLIVFTMLISFIPVNYSYAADNFTANVNREGNKVVISGTTTSDTNVTLVVVRNTDNDKRYSNEIKSDNQGNYSFNFDIEHGNYTAKLTSNGIYIERDFEIKDPREGIVTVRVEGKGKTLLPEVEVKILDKETTLLEAVEKALKDNKVPYEVSSDMIHSVKNEVGWQWMINGKGGMALPNTPLNKNSEIVLVDDEIWDPTITKMTLSSDNVKVDEEFTVTLEKNTGNTYVPAANEEIVFKDEVKNTDADGKVIFKATEEGNEYIICEPKDNLIRPVPLLIKVGRTTDVIIPDDNISVNMRIEGYKGTHFDERLRFNPDDYKDKDGMYRITDPDGEEHEFTRPTVLLATIAAWNEDNIRDNEINSNDNYVAKMAGEREFDFKSEHKTCGWMVRVNDKIINQGVGVWPIDDGDTVEWYYTALDSYFGYIDVDTTNLEIGEKIKVKVTGKANGNGSDIASGRGRETNVDKAIVYVGSKEYTTDSNGEVEIEMNEAGSFDVYAIKLDKSSKHDGHYFPLVSRTEKVSVKVNSPNTLVEKIITEEVKFYSDEYEKLYNEIKDLKKEDTILRKEKNVIDELNKKIDNIKTEKDAQQAVKDTSDVSKIAKLCAYKMETEKGGIEAVNNNNTLLKSLSKCADKVKDNESKKEIEDTAIYNIDIITEITDIIKDQKQVDDIYKNMIDNSLELSKQLGRGNNNKLNEKIVDVVNDIVDKKSNITVPDTKIKVQDKYVEAKIDNEVMKQIDKISNDINELKNKLKENGLNNKIDSKVTLSISNRSRKRVDVVLENSSVDNILNKGFDTLRLNTGIAIFNITKDTFKDSKNQITLSASKLNASDVNNLENIKIPSSSIVVDLSAKVDDKEVHEFNNISIEIPYDLGKQNKDKLKVFYINEENNNIEFVGGNYDEKSKVIVFETNHFSKYFIKEVKVNFDDLGNVKWAQEAIIAMAEKGIIKGKSGSKFGPNDNITRAEFATLITRMMDYKDDKAILPFKDVSPYGWYYTSVSSAYSNKLINGKSEDTFDPDGNITRQEMAKIIAKVLESKGYKDSDIKELNMFKDKENIAPWAKESISLTAKEKIINGMDDKTFAPDEKATRAQAAVMLYRLYKLIIK</sequence>
<dbReference type="EMBL" id="CP120733">
    <property type="protein sequence ID" value="WFD10709.1"/>
    <property type="molecule type" value="Genomic_DNA"/>
</dbReference>
<accession>A0ABY8EG26</accession>
<evidence type="ECO:0000313" key="5">
    <source>
        <dbReference type="EMBL" id="WFD10709.1"/>
    </source>
</evidence>
<dbReference type="Proteomes" id="UP001222800">
    <property type="component" value="Chromosome"/>
</dbReference>
<keyword evidence="1" id="KW-0677">Repeat</keyword>
<keyword evidence="3" id="KW-0732">Signal</keyword>
<evidence type="ECO:0000256" key="1">
    <source>
        <dbReference type="ARBA" id="ARBA00022737"/>
    </source>
</evidence>
<evidence type="ECO:0000256" key="2">
    <source>
        <dbReference type="SAM" id="Coils"/>
    </source>
</evidence>
<protein>
    <submittedName>
        <fullName evidence="5">S-layer homology domain-containing protein</fullName>
    </submittedName>
</protein>
<feature type="signal peptide" evidence="3">
    <location>
        <begin position="1"/>
        <end position="29"/>
    </location>
</feature>
<gene>
    <name evidence="5" type="ORF">P4S50_01150</name>
</gene>
<dbReference type="InterPro" id="IPR027954">
    <property type="entry name" value="Transcobalamin-like_C"/>
</dbReference>
<reference evidence="5 6" key="1">
    <citation type="submission" date="2023-03" db="EMBL/GenBank/DDBJ databases">
        <title>Complete genome sequence of Tepidibacter sp. SWIR-1, isolated from a deep-sea hydrothermal vent.</title>
        <authorList>
            <person name="Li X."/>
        </authorList>
    </citation>
    <scope>NUCLEOTIDE SEQUENCE [LARGE SCALE GENOMIC DNA]</scope>
    <source>
        <strain evidence="5 6">SWIR-1</strain>
    </source>
</reference>
<dbReference type="PANTHER" id="PTHR43308">
    <property type="entry name" value="OUTER MEMBRANE PROTEIN ALPHA-RELATED"/>
    <property type="match status" value="1"/>
</dbReference>
<feature type="domain" description="SLH" evidence="4">
    <location>
        <begin position="931"/>
        <end position="994"/>
    </location>
</feature>
<proteinExistence type="predicted"/>
<dbReference type="InterPro" id="IPR051465">
    <property type="entry name" value="Cell_Envelope_Struct_Comp"/>
</dbReference>
<feature type="domain" description="SLH" evidence="4">
    <location>
        <begin position="995"/>
        <end position="1054"/>
    </location>
</feature>
<feature type="coiled-coil region" evidence="2">
    <location>
        <begin position="741"/>
        <end position="768"/>
    </location>
</feature>
<organism evidence="5 6">
    <name type="scientific">Tepidibacter hydrothermalis</name>
    <dbReference type="NCBI Taxonomy" id="3036126"/>
    <lineage>
        <taxon>Bacteria</taxon>
        <taxon>Bacillati</taxon>
        <taxon>Bacillota</taxon>
        <taxon>Clostridia</taxon>
        <taxon>Peptostreptococcales</taxon>
        <taxon>Peptostreptococcaceae</taxon>
        <taxon>Tepidibacter</taxon>
    </lineage>
</organism>
<keyword evidence="6" id="KW-1185">Reference proteome</keyword>
<feature type="chain" id="PRO_5046801619" evidence="3">
    <location>
        <begin position="30"/>
        <end position="1115"/>
    </location>
</feature>
<feature type="coiled-coil region" evidence="2">
    <location>
        <begin position="550"/>
        <end position="601"/>
    </location>
</feature>
<name>A0ABY8EG26_9FIRM</name>
<feature type="domain" description="SLH" evidence="4">
    <location>
        <begin position="1057"/>
        <end position="1115"/>
    </location>
</feature>
<dbReference type="InterPro" id="IPR001119">
    <property type="entry name" value="SLH_dom"/>
</dbReference>
<keyword evidence="2" id="KW-0175">Coiled coil</keyword>
<dbReference type="RefSeq" id="WP_277732676.1">
    <property type="nucleotide sequence ID" value="NZ_CP120733.1"/>
</dbReference>
<dbReference type="Gene3D" id="2.170.130.30">
    <property type="match status" value="1"/>
</dbReference>
<dbReference type="PROSITE" id="PS51272">
    <property type="entry name" value="SLH"/>
    <property type="match status" value="3"/>
</dbReference>
<dbReference type="Pfam" id="PF00395">
    <property type="entry name" value="SLH"/>
    <property type="match status" value="3"/>
</dbReference>
<evidence type="ECO:0000256" key="3">
    <source>
        <dbReference type="SAM" id="SignalP"/>
    </source>
</evidence>
<evidence type="ECO:0000259" key="4">
    <source>
        <dbReference type="PROSITE" id="PS51272"/>
    </source>
</evidence>
<dbReference type="Pfam" id="PF14478">
    <property type="entry name" value="DUF4430"/>
    <property type="match status" value="1"/>
</dbReference>
<evidence type="ECO:0000313" key="6">
    <source>
        <dbReference type="Proteomes" id="UP001222800"/>
    </source>
</evidence>